<evidence type="ECO:0008006" key="3">
    <source>
        <dbReference type="Google" id="ProtNLM"/>
    </source>
</evidence>
<protein>
    <recommendedName>
        <fullName evidence="3">Ammonia monooxygenase</fullName>
    </recommendedName>
</protein>
<dbReference type="EMBL" id="PDJC01000001">
    <property type="protein sequence ID" value="PFG17179.1"/>
    <property type="molecule type" value="Genomic_DNA"/>
</dbReference>
<reference evidence="1 2" key="1">
    <citation type="submission" date="2017-10" db="EMBL/GenBank/DDBJ databases">
        <title>Sequencing the genomes of 1000 actinobacteria strains.</title>
        <authorList>
            <person name="Klenk H.-P."/>
        </authorList>
    </citation>
    <scope>NUCLEOTIDE SEQUENCE [LARGE SCALE GENOMIC DNA]</scope>
    <source>
        <strain evidence="1 2">DSM 15597</strain>
    </source>
</reference>
<sequence>MTDLARIAESDYQGIQTRYLHMWCPGCDDLHQIVYERTDRPGDVWQWGGSLDAPTISPSLLVHGHQWAEGESFHKPNHQVAPGEATTCHSFIKAGQWQFLTDSTHNLAGRTVPMVPVDQWPY</sequence>
<dbReference type="Pfam" id="PF20137">
    <property type="entry name" value="BubE"/>
    <property type="match status" value="1"/>
</dbReference>
<evidence type="ECO:0000313" key="2">
    <source>
        <dbReference type="Proteomes" id="UP000226079"/>
    </source>
</evidence>
<evidence type="ECO:0000313" key="1">
    <source>
        <dbReference type="EMBL" id="PFG17179.1"/>
    </source>
</evidence>
<comment type="caution">
    <text evidence="1">The sequence shown here is derived from an EMBL/GenBank/DDBJ whole genome shotgun (WGS) entry which is preliminary data.</text>
</comment>
<proteinExistence type="predicted"/>
<dbReference type="AlphaFoldDB" id="A0A2A9CUE4"/>
<dbReference type="RefSeq" id="WP_098460636.1">
    <property type="nucleotide sequence ID" value="NZ_PDJC01000001.1"/>
</dbReference>
<dbReference type="OrthoDB" id="5196042at2"/>
<dbReference type="Proteomes" id="UP000226079">
    <property type="component" value="Unassembled WGS sequence"/>
</dbReference>
<keyword evidence="2" id="KW-1185">Reference proteome</keyword>
<organism evidence="1 2">
    <name type="scientific">Propionicimonas paludicola</name>
    <dbReference type="NCBI Taxonomy" id="185243"/>
    <lineage>
        <taxon>Bacteria</taxon>
        <taxon>Bacillati</taxon>
        <taxon>Actinomycetota</taxon>
        <taxon>Actinomycetes</taxon>
        <taxon>Propionibacteriales</taxon>
        <taxon>Nocardioidaceae</taxon>
        <taxon>Propionicimonas</taxon>
    </lineage>
</organism>
<name>A0A2A9CUE4_9ACTN</name>
<accession>A0A2A9CUE4</accession>
<gene>
    <name evidence="1" type="ORF">ATK74_1742</name>
</gene>
<dbReference type="InterPro" id="IPR045384">
    <property type="entry name" value="DUF6527"/>
</dbReference>